<reference evidence="1 2" key="1">
    <citation type="submission" date="2012-08" db="EMBL/GenBank/DDBJ databases">
        <authorList>
            <person name="Gan P.H.P."/>
            <person name="Ikeda K."/>
            <person name="Irieda H."/>
            <person name="Narusaka M."/>
            <person name="O'Connell R.J."/>
            <person name="Narusaka Y."/>
            <person name="Takano Y."/>
            <person name="Kubo Y."/>
            <person name="Shirasu K."/>
        </authorList>
    </citation>
    <scope>NUCLEOTIDE SEQUENCE [LARGE SCALE GENOMIC DNA]</scope>
    <source>
        <strain evidence="1 2">Nara gc5</strain>
    </source>
</reference>
<dbReference type="Proteomes" id="UP000011096">
    <property type="component" value="Unassembled WGS sequence"/>
</dbReference>
<dbReference type="RefSeq" id="XP_031882259.2">
    <property type="nucleotide sequence ID" value="XM_032020659.2"/>
</dbReference>
<keyword evidence="2" id="KW-1185">Reference proteome</keyword>
<dbReference type="InParanoid" id="A0A7J6JGC9"/>
<dbReference type="EMBL" id="ANPB02000002">
    <property type="protein sequence ID" value="KAF4488595.1"/>
    <property type="molecule type" value="Genomic_DNA"/>
</dbReference>
<evidence type="ECO:0000313" key="2">
    <source>
        <dbReference type="Proteomes" id="UP000011096"/>
    </source>
</evidence>
<dbReference type="OrthoDB" id="10508215at2759"/>
<comment type="caution">
    <text evidence="1">The sequence shown here is derived from an EMBL/GenBank/DDBJ whole genome shotgun (WGS) entry which is preliminary data.</text>
</comment>
<proteinExistence type="predicted"/>
<sequence>MEELRGRLEEISKLEAAALWSATLENPILAAGNSLFPAGLVKSSKAFYEDLHRASASYGLKKSQGSSSL</sequence>
<gene>
    <name evidence="1" type="ORF">CGGC5_v003130</name>
</gene>
<accession>A0A7J6JGC9</accession>
<dbReference type="GeneID" id="43604869"/>
<evidence type="ECO:0000313" key="1">
    <source>
        <dbReference type="EMBL" id="KAF4488595.1"/>
    </source>
</evidence>
<reference evidence="1 2" key="2">
    <citation type="submission" date="2020-04" db="EMBL/GenBank/DDBJ databases">
        <title>Genome sequencing and assembly of multiple isolates from the Colletotrichum gloeosporioides species complex.</title>
        <authorList>
            <person name="Gan P."/>
            <person name="Shirasu K."/>
        </authorList>
    </citation>
    <scope>NUCLEOTIDE SEQUENCE [LARGE SCALE GENOMIC DNA]</scope>
    <source>
        <strain evidence="1 2">Nara gc5</strain>
    </source>
</reference>
<organism evidence="1 2">
    <name type="scientific">Colletotrichum fructicola (strain Nara gc5)</name>
    <name type="common">Anthracnose fungus</name>
    <name type="synonym">Colletotrichum gloeosporioides (strain Nara gc5)</name>
    <dbReference type="NCBI Taxonomy" id="1213859"/>
    <lineage>
        <taxon>Eukaryota</taxon>
        <taxon>Fungi</taxon>
        <taxon>Dikarya</taxon>
        <taxon>Ascomycota</taxon>
        <taxon>Pezizomycotina</taxon>
        <taxon>Sordariomycetes</taxon>
        <taxon>Hypocreomycetidae</taxon>
        <taxon>Glomerellales</taxon>
        <taxon>Glomerellaceae</taxon>
        <taxon>Colletotrichum</taxon>
        <taxon>Colletotrichum gloeosporioides species complex</taxon>
    </lineage>
</organism>
<protein>
    <submittedName>
        <fullName evidence="1">Uncharacterized protein</fullName>
    </submittedName>
</protein>
<name>A0A7J6JGC9_COLFN</name>
<dbReference type="AlphaFoldDB" id="A0A7J6JGC9"/>